<dbReference type="HOGENOM" id="CLU_141932_3_2_2"/>
<evidence type="ECO:0000259" key="3">
    <source>
        <dbReference type="PROSITE" id="PS51160"/>
    </source>
</evidence>
<comment type="catalytic activity">
    <reaction evidence="1">
        <text>an acyl phosphate + H2O = a carboxylate + phosphate + H(+)</text>
        <dbReference type="Rhea" id="RHEA:14965"/>
        <dbReference type="ChEBI" id="CHEBI:15377"/>
        <dbReference type="ChEBI" id="CHEBI:15378"/>
        <dbReference type="ChEBI" id="CHEBI:29067"/>
        <dbReference type="ChEBI" id="CHEBI:43474"/>
        <dbReference type="ChEBI" id="CHEBI:59918"/>
        <dbReference type="EC" id="3.6.1.7"/>
    </reaction>
</comment>
<sequence>MSTVKFVFHGTVQGIGFRAHVKKKAVELGIKGWVKNNQDGSVSAVFSGDEEMISIMDGYCRKIPLAELSSVESMPADDANFDSFEIIRD</sequence>
<dbReference type="GeneID" id="16024828"/>
<dbReference type="RefSeq" id="WP_009886699.1">
    <property type="nucleotide sequence ID" value="NC_021592.1"/>
</dbReference>
<dbReference type="Gene3D" id="3.30.70.100">
    <property type="match status" value="1"/>
</dbReference>
<dbReference type="Pfam" id="PF00708">
    <property type="entry name" value="Acylphosphatase"/>
    <property type="match status" value="1"/>
</dbReference>
<accession>S0AR79</accession>
<evidence type="ECO:0000256" key="2">
    <source>
        <dbReference type="RuleBase" id="RU004168"/>
    </source>
</evidence>
<feature type="active site" evidence="1">
    <location>
        <position position="18"/>
    </location>
</feature>
<dbReference type="GO" id="GO:0003998">
    <property type="term" value="F:acylphosphatase activity"/>
    <property type="evidence" value="ECO:0007669"/>
    <property type="project" value="UniProtKB-EC"/>
</dbReference>
<dbReference type="InterPro" id="IPR036046">
    <property type="entry name" value="Acylphosphatase-like_dom_sf"/>
</dbReference>
<evidence type="ECO:0000313" key="4">
    <source>
        <dbReference type="EMBL" id="AGO60649.1"/>
    </source>
</evidence>
<reference evidence="4 5" key="1">
    <citation type="journal article" date="2007" name="Proc. Natl. Acad. Sci. U.S.A.">
        <title>Genome dynamics in a natural archaeal population.</title>
        <authorList>
            <person name="Allen E.E."/>
            <person name="Tyson G.W."/>
            <person name="Whitaker R.J."/>
            <person name="Detter J.C."/>
            <person name="Richardson P.M."/>
            <person name="Banfield J.F."/>
        </authorList>
    </citation>
    <scope>NUCLEOTIDE SEQUENCE [LARGE SCALE GENOMIC DNA]</scope>
    <source>
        <strain evidence="5">fer1</strain>
    </source>
</reference>
<gene>
    <name evidence="4" type="ORF">FACI_IFERC00001G0669</name>
</gene>
<dbReference type="PROSITE" id="PS00151">
    <property type="entry name" value="ACYLPHOSPHATASE_2"/>
    <property type="match status" value="1"/>
</dbReference>
<protein>
    <recommendedName>
        <fullName evidence="1">acylphosphatase</fullName>
        <ecNumber evidence="1">3.6.1.7</ecNumber>
    </recommendedName>
</protein>
<dbReference type="InterPro" id="IPR001792">
    <property type="entry name" value="Acylphosphatase-like_dom"/>
</dbReference>
<evidence type="ECO:0000313" key="5">
    <source>
        <dbReference type="Proteomes" id="UP000014660"/>
    </source>
</evidence>
<comment type="similarity">
    <text evidence="2">Belongs to the acylphosphatase family.</text>
</comment>
<keyword evidence="5" id="KW-1185">Reference proteome</keyword>
<dbReference type="AlphaFoldDB" id="S0AR79"/>
<dbReference type="PANTHER" id="PTHR47268">
    <property type="entry name" value="ACYLPHOSPHATASE"/>
    <property type="match status" value="1"/>
</dbReference>
<keyword evidence="1" id="KW-0378">Hydrolase</keyword>
<dbReference type="EC" id="3.6.1.7" evidence="1"/>
<organism evidence="4 5">
    <name type="scientific">Ferroplasma acidarmanus Fer1</name>
    <dbReference type="NCBI Taxonomy" id="333146"/>
    <lineage>
        <taxon>Archaea</taxon>
        <taxon>Methanobacteriati</taxon>
        <taxon>Thermoplasmatota</taxon>
        <taxon>Thermoplasmata</taxon>
        <taxon>Thermoplasmatales</taxon>
        <taxon>Ferroplasmaceae</taxon>
        <taxon>Ferroplasma</taxon>
    </lineage>
</organism>
<dbReference type="KEGG" id="fac:FACI_IFERC01G0669"/>
<dbReference type="EMBL" id="CP004145">
    <property type="protein sequence ID" value="AGO60649.1"/>
    <property type="molecule type" value="Genomic_DNA"/>
</dbReference>
<proteinExistence type="inferred from homology"/>
<dbReference type="InterPro" id="IPR020456">
    <property type="entry name" value="Acylphosphatase"/>
</dbReference>
<dbReference type="PANTHER" id="PTHR47268:SF4">
    <property type="entry name" value="ACYLPHOSPHATASE"/>
    <property type="match status" value="1"/>
</dbReference>
<feature type="active site" evidence="1">
    <location>
        <position position="36"/>
    </location>
</feature>
<dbReference type="Proteomes" id="UP000014660">
    <property type="component" value="Chromosome"/>
</dbReference>
<name>S0AR79_FERAC</name>
<dbReference type="PRINTS" id="PR00112">
    <property type="entry name" value="ACYLPHPHTASE"/>
</dbReference>
<feature type="domain" description="Acylphosphatase-like" evidence="3">
    <location>
        <begin position="3"/>
        <end position="88"/>
    </location>
</feature>
<evidence type="ECO:0000256" key="1">
    <source>
        <dbReference type="PROSITE-ProRule" id="PRU00520"/>
    </source>
</evidence>
<dbReference type="SUPFAM" id="SSF54975">
    <property type="entry name" value="Acylphosphatase/BLUF domain-like"/>
    <property type="match status" value="1"/>
</dbReference>
<dbReference type="InterPro" id="IPR017968">
    <property type="entry name" value="Acylphosphatase_CS"/>
</dbReference>
<dbReference type="PROSITE" id="PS51160">
    <property type="entry name" value="ACYLPHOSPHATASE_3"/>
    <property type="match status" value="1"/>
</dbReference>